<comment type="caution">
    <text evidence="1">The sequence shown here is derived from an EMBL/GenBank/DDBJ whole genome shotgun (WGS) entry which is preliminary data.</text>
</comment>
<protein>
    <recommendedName>
        <fullName evidence="3">Glycosyltransferase subfamily 4-like N-terminal domain-containing protein</fullName>
    </recommendedName>
</protein>
<proteinExistence type="predicted"/>
<accession>A0A1G1X0U6</accession>
<reference evidence="1 2" key="1">
    <citation type="journal article" date="2016" name="Nat. Commun.">
        <title>Thousands of microbial genomes shed light on interconnected biogeochemical processes in an aquifer system.</title>
        <authorList>
            <person name="Anantharaman K."/>
            <person name="Brown C.T."/>
            <person name="Hug L.A."/>
            <person name="Sharon I."/>
            <person name="Castelle C.J."/>
            <person name="Probst A.J."/>
            <person name="Thomas B.C."/>
            <person name="Singh A."/>
            <person name="Wilkins M.J."/>
            <person name="Karaoz U."/>
            <person name="Brodie E.L."/>
            <person name="Williams K.H."/>
            <person name="Hubbard S.S."/>
            <person name="Banfield J.F."/>
        </authorList>
    </citation>
    <scope>NUCLEOTIDE SEQUENCE [LARGE SCALE GENOMIC DNA]</scope>
</reference>
<evidence type="ECO:0000313" key="1">
    <source>
        <dbReference type="EMBL" id="OGY33638.1"/>
    </source>
</evidence>
<dbReference type="AlphaFoldDB" id="A0A1G1X0U6"/>
<name>A0A1G1X0U6_9BACT</name>
<dbReference type="Proteomes" id="UP000177528">
    <property type="component" value="Unassembled WGS sequence"/>
</dbReference>
<sequence length="204" mass="23881">MRIGIDAHILVKEHKRYDRRIAQYTEDLILNLIESDPNKEHTWVLFFDSRTKNTKKFERENVEVKHFPFVHYRQYLPVVYSHMLISSFLTAARLDVFHSPEGLIPFMYPGKIITTFHYVPKGESESNVFVRTFMLGARVAFAQLLKRAKRIIVGSRSDKTLLEKKHGYPAAKAVLMEEDDLNQVDWGKRVKELKKLYAEVGGKR</sequence>
<evidence type="ECO:0000313" key="2">
    <source>
        <dbReference type="Proteomes" id="UP000177528"/>
    </source>
</evidence>
<gene>
    <name evidence="1" type="ORF">A3D99_03765</name>
</gene>
<dbReference type="EMBL" id="MHHR01000028">
    <property type="protein sequence ID" value="OGY33638.1"/>
    <property type="molecule type" value="Genomic_DNA"/>
</dbReference>
<organism evidence="1 2">
    <name type="scientific">Candidatus Andersenbacteria bacterium RIFCSPHIGHO2_12_FULL_45_11</name>
    <dbReference type="NCBI Taxonomy" id="1797281"/>
    <lineage>
        <taxon>Bacteria</taxon>
        <taxon>Candidatus Anderseniibacteriota</taxon>
    </lineage>
</organism>
<dbReference type="SUPFAM" id="SSF53756">
    <property type="entry name" value="UDP-Glycosyltransferase/glycogen phosphorylase"/>
    <property type="match status" value="1"/>
</dbReference>
<evidence type="ECO:0008006" key="3">
    <source>
        <dbReference type="Google" id="ProtNLM"/>
    </source>
</evidence>